<reference evidence="11" key="2">
    <citation type="submission" date="2023-06" db="EMBL/GenBank/DDBJ databases">
        <authorList>
            <person name="Ma L."/>
            <person name="Liu K.-W."/>
            <person name="Li Z."/>
            <person name="Hsiao Y.-Y."/>
            <person name="Qi Y."/>
            <person name="Fu T."/>
            <person name="Tang G."/>
            <person name="Zhang D."/>
            <person name="Sun W.-H."/>
            <person name="Liu D.-K."/>
            <person name="Li Y."/>
            <person name="Chen G.-Z."/>
            <person name="Liu X.-D."/>
            <person name="Liao X.-Y."/>
            <person name="Jiang Y.-T."/>
            <person name="Yu X."/>
            <person name="Hao Y."/>
            <person name="Huang J."/>
            <person name="Zhao X.-W."/>
            <person name="Ke S."/>
            <person name="Chen Y.-Y."/>
            <person name="Wu W.-L."/>
            <person name="Hsu J.-L."/>
            <person name="Lin Y.-F."/>
            <person name="Huang M.-D."/>
            <person name="Li C.-Y."/>
            <person name="Huang L."/>
            <person name="Wang Z.-W."/>
            <person name="Zhao X."/>
            <person name="Zhong W.-Y."/>
            <person name="Peng D.-H."/>
            <person name="Ahmad S."/>
            <person name="Lan S."/>
            <person name="Zhang J.-S."/>
            <person name="Tsai W.-C."/>
            <person name="Van De Peer Y."/>
            <person name="Liu Z.-J."/>
        </authorList>
    </citation>
    <scope>NUCLEOTIDE SEQUENCE</scope>
    <source>
        <strain evidence="11">SCP</strain>
        <tissue evidence="11">Leaves</tissue>
    </source>
</reference>
<name>A0AAV9BNH6_ACOGR</name>
<dbReference type="GO" id="GO:0000155">
    <property type="term" value="F:phosphorelay sensor kinase activity"/>
    <property type="evidence" value="ECO:0007669"/>
    <property type="project" value="InterPro"/>
</dbReference>
<keyword evidence="12" id="KW-1185">Reference proteome</keyword>
<dbReference type="InterPro" id="IPR001789">
    <property type="entry name" value="Sig_transdc_resp-reg_receiver"/>
</dbReference>
<dbReference type="GO" id="GO:0009736">
    <property type="term" value="P:cytokinin-activated signaling pathway"/>
    <property type="evidence" value="ECO:0007669"/>
    <property type="project" value="UniProtKB-KW"/>
</dbReference>
<evidence type="ECO:0000256" key="8">
    <source>
        <dbReference type="SAM" id="MobiDB-lite"/>
    </source>
</evidence>
<gene>
    <name evidence="11" type="ORF">QJS04_geneDACA007218</name>
</gene>
<evidence type="ECO:0000256" key="7">
    <source>
        <dbReference type="PROSITE-ProRule" id="PRU00169"/>
    </source>
</evidence>
<keyword evidence="6" id="KW-0902">Two-component regulatory system</keyword>
<dbReference type="SUPFAM" id="SSF55874">
    <property type="entry name" value="ATPase domain of HSP90 chaperone/DNA topoisomerase II/histidine kinase"/>
    <property type="match status" value="1"/>
</dbReference>
<dbReference type="CDD" id="cd00082">
    <property type="entry name" value="HisKA"/>
    <property type="match status" value="1"/>
</dbReference>
<dbReference type="Gene3D" id="3.30.565.10">
    <property type="entry name" value="Histidine kinase-like ATPase, C-terminal domain"/>
    <property type="match status" value="1"/>
</dbReference>
<dbReference type="EMBL" id="JAUJYN010000002">
    <property type="protein sequence ID" value="KAK1277687.1"/>
    <property type="molecule type" value="Genomic_DNA"/>
</dbReference>
<proteinExistence type="predicted"/>
<evidence type="ECO:0000256" key="6">
    <source>
        <dbReference type="ARBA" id="ARBA00023012"/>
    </source>
</evidence>
<evidence type="ECO:0000259" key="10">
    <source>
        <dbReference type="PROSITE" id="PS50110"/>
    </source>
</evidence>
<dbReference type="InterPro" id="IPR011006">
    <property type="entry name" value="CheY-like_superfamily"/>
</dbReference>
<protein>
    <recommendedName>
        <fullName evidence="3">histidine kinase</fullName>
        <ecNumber evidence="3">2.7.13.3</ecNumber>
    </recommendedName>
</protein>
<feature type="region of interest" description="Disordered" evidence="8">
    <location>
        <begin position="278"/>
        <end position="302"/>
    </location>
</feature>
<keyword evidence="11" id="KW-0418">Kinase</keyword>
<evidence type="ECO:0000256" key="1">
    <source>
        <dbReference type="ARBA" id="ARBA00000085"/>
    </source>
</evidence>
<dbReference type="Pfam" id="PF00512">
    <property type="entry name" value="HisKA"/>
    <property type="match status" value="1"/>
</dbReference>
<dbReference type="InterPro" id="IPR003661">
    <property type="entry name" value="HisK_dim/P_dom"/>
</dbReference>
<comment type="catalytic activity">
    <reaction evidence="1">
        <text>ATP + protein L-histidine = ADP + protein N-phospho-L-histidine.</text>
        <dbReference type="EC" id="2.7.13.3"/>
    </reaction>
</comment>
<comment type="caution">
    <text evidence="11">The sequence shown here is derived from an EMBL/GenBank/DDBJ whole genome shotgun (WGS) entry which is preliminary data.</text>
</comment>
<evidence type="ECO:0000259" key="9">
    <source>
        <dbReference type="PROSITE" id="PS50109"/>
    </source>
</evidence>
<dbReference type="CDD" id="cd17546">
    <property type="entry name" value="REC_hyHK_CKI1_RcsC-like"/>
    <property type="match status" value="1"/>
</dbReference>
<feature type="domain" description="Response regulatory" evidence="10">
    <location>
        <begin position="308"/>
        <end position="434"/>
    </location>
</feature>
<dbReference type="Pfam" id="PF02518">
    <property type="entry name" value="HATPase_c"/>
    <property type="match status" value="1"/>
</dbReference>
<dbReference type="Pfam" id="PF00072">
    <property type="entry name" value="Response_reg"/>
    <property type="match status" value="1"/>
</dbReference>
<dbReference type="PANTHER" id="PTHR43719">
    <property type="entry name" value="TWO-COMPONENT HISTIDINE KINASE"/>
    <property type="match status" value="1"/>
</dbReference>
<dbReference type="SMART" id="SM00387">
    <property type="entry name" value="HATPase_c"/>
    <property type="match status" value="1"/>
</dbReference>
<feature type="domain" description="Histidine kinase" evidence="9">
    <location>
        <begin position="73"/>
        <end position="206"/>
    </location>
</feature>
<dbReference type="PROSITE" id="PS50109">
    <property type="entry name" value="HIS_KIN"/>
    <property type="match status" value="1"/>
</dbReference>
<dbReference type="Proteomes" id="UP001179952">
    <property type="component" value="Unassembled WGS sequence"/>
</dbReference>
<accession>A0AAV9BNH6</accession>
<dbReference type="SMART" id="SM00448">
    <property type="entry name" value="REC"/>
    <property type="match status" value="1"/>
</dbReference>
<reference evidence="11" key="1">
    <citation type="journal article" date="2023" name="Nat. Commun.">
        <title>Diploid and tetraploid genomes of Acorus and the evolution of monocots.</title>
        <authorList>
            <person name="Ma L."/>
            <person name="Liu K.W."/>
            <person name="Li Z."/>
            <person name="Hsiao Y.Y."/>
            <person name="Qi Y."/>
            <person name="Fu T."/>
            <person name="Tang G.D."/>
            <person name="Zhang D."/>
            <person name="Sun W.H."/>
            <person name="Liu D.K."/>
            <person name="Li Y."/>
            <person name="Chen G.Z."/>
            <person name="Liu X.D."/>
            <person name="Liao X.Y."/>
            <person name="Jiang Y.T."/>
            <person name="Yu X."/>
            <person name="Hao Y."/>
            <person name="Huang J."/>
            <person name="Zhao X.W."/>
            <person name="Ke S."/>
            <person name="Chen Y.Y."/>
            <person name="Wu W.L."/>
            <person name="Hsu J.L."/>
            <person name="Lin Y.F."/>
            <person name="Huang M.D."/>
            <person name="Li C.Y."/>
            <person name="Huang L."/>
            <person name="Wang Z.W."/>
            <person name="Zhao X."/>
            <person name="Zhong W.Y."/>
            <person name="Peng D.H."/>
            <person name="Ahmad S."/>
            <person name="Lan S."/>
            <person name="Zhang J.S."/>
            <person name="Tsai W.C."/>
            <person name="Van de Peer Y."/>
            <person name="Liu Z.J."/>
        </authorList>
    </citation>
    <scope>NUCLEOTIDE SEQUENCE</scope>
    <source>
        <strain evidence="11">SCP</strain>
    </source>
</reference>
<evidence type="ECO:0000256" key="5">
    <source>
        <dbReference type="ARBA" id="ARBA00022864"/>
    </source>
</evidence>
<keyword evidence="4 7" id="KW-0597">Phosphoprotein</keyword>
<evidence type="ECO:0000313" key="12">
    <source>
        <dbReference type="Proteomes" id="UP001179952"/>
    </source>
</evidence>
<organism evidence="11 12">
    <name type="scientific">Acorus gramineus</name>
    <name type="common">Dwarf sweet flag</name>
    <dbReference type="NCBI Taxonomy" id="55184"/>
    <lineage>
        <taxon>Eukaryota</taxon>
        <taxon>Viridiplantae</taxon>
        <taxon>Streptophyta</taxon>
        <taxon>Embryophyta</taxon>
        <taxon>Tracheophyta</taxon>
        <taxon>Spermatophyta</taxon>
        <taxon>Magnoliopsida</taxon>
        <taxon>Liliopsida</taxon>
        <taxon>Acoraceae</taxon>
        <taxon>Acorus</taxon>
    </lineage>
</organism>
<dbReference type="InterPro" id="IPR005467">
    <property type="entry name" value="His_kinase_dom"/>
</dbReference>
<dbReference type="PROSITE" id="PS50110">
    <property type="entry name" value="RESPONSE_REGULATORY"/>
    <property type="match status" value="1"/>
</dbReference>
<dbReference type="InterPro" id="IPR036890">
    <property type="entry name" value="HATPase_C_sf"/>
</dbReference>
<dbReference type="Gene3D" id="3.40.50.2300">
    <property type="match status" value="1"/>
</dbReference>
<dbReference type="PANTHER" id="PTHR43719:SF75">
    <property type="entry name" value="HISTIDINE KINASE CKI1"/>
    <property type="match status" value="1"/>
</dbReference>
<evidence type="ECO:0000313" key="11">
    <source>
        <dbReference type="EMBL" id="KAK1277687.1"/>
    </source>
</evidence>
<sequence>MALRASLVKQKEATQQAERKAVNKSIAFANASHDVRTLLAAISGLIELCRKDIGLQAELEESLKQMESCATDLMGDCRRLKQIMWNLLNNAVKFTSVGHILVRARAKKPTLENQIHSNASHNFRLFDRRSWMSKMFSKGDGETGSTRAVKSDPDLVEFVIEVDDTGSGIPKEKKKSVFENFVQIKKSGYDGPEGTGLGLGLVQSYMCSILANFTKGLPSSRYRIVWIAAQNTPRADLKSLRDQQVLCDLMLKGPFHGSRLDAVLRLLREFGRTVERRIETEPVTKPSSSKPAPPKPDLKDAKPLSGMTMLVAEDHMVMQKLTRAKLSSLGADTVFCENGEETLKSVQEALRRMPEADQDGTSKRFPYDAILMDCQMPVMDGFEAARLIRLEEKGYGMHIPIIALTGHASNEESTKIYQAGMDHHLVKPLQDFQM</sequence>
<feature type="modified residue" description="4-aspartylphosphate" evidence="7">
    <location>
        <position position="373"/>
    </location>
</feature>
<dbReference type="SUPFAM" id="SSF52172">
    <property type="entry name" value="CheY-like"/>
    <property type="match status" value="1"/>
</dbReference>
<dbReference type="PRINTS" id="PR00344">
    <property type="entry name" value="BCTRLSENSOR"/>
</dbReference>
<dbReference type="InterPro" id="IPR050956">
    <property type="entry name" value="2C_system_His_kinase"/>
</dbReference>
<comment type="function">
    <text evidence="2">Cytokinin receptor related to bacterial two-component regulators. Functions as a histidine kinase and transmits the stress signal to a downstream MAPK cascade.</text>
</comment>
<keyword evidence="11" id="KW-0808">Transferase</keyword>
<dbReference type="EC" id="2.7.13.3" evidence="3"/>
<dbReference type="InterPro" id="IPR004358">
    <property type="entry name" value="Sig_transdc_His_kin-like_C"/>
</dbReference>
<dbReference type="AlphaFoldDB" id="A0AAV9BNH6"/>
<evidence type="ECO:0000256" key="3">
    <source>
        <dbReference type="ARBA" id="ARBA00012438"/>
    </source>
</evidence>
<evidence type="ECO:0000256" key="2">
    <source>
        <dbReference type="ARBA" id="ARBA00002427"/>
    </source>
</evidence>
<keyword evidence="5" id="KW-0932">Cytokinin signaling pathway</keyword>
<dbReference type="InterPro" id="IPR003594">
    <property type="entry name" value="HATPase_dom"/>
</dbReference>
<evidence type="ECO:0000256" key="4">
    <source>
        <dbReference type="ARBA" id="ARBA00022553"/>
    </source>
</evidence>